<dbReference type="EMBL" id="PDCK01000042">
    <property type="protein sequence ID" value="PRQ36042.1"/>
    <property type="molecule type" value="Genomic_DNA"/>
</dbReference>
<protein>
    <submittedName>
        <fullName evidence="1">Uncharacterized protein</fullName>
    </submittedName>
</protein>
<dbReference type="Proteomes" id="UP000238479">
    <property type="component" value="Chromosome 4"/>
</dbReference>
<organism evidence="1 2">
    <name type="scientific">Rosa chinensis</name>
    <name type="common">China rose</name>
    <dbReference type="NCBI Taxonomy" id="74649"/>
    <lineage>
        <taxon>Eukaryota</taxon>
        <taxon>Viridiplantae</taxon>
        <taxon>Streptophyta</taxon>
        <taxon>Embryophyta</taxon>
        <taxon>Tracheophyta</taxon>
        <taxon>Spermatophyta</taxon>
        <taxon>Magnoliopsida</taxon>
        <taxon>eudicotyledons</taxon>
        <taxon>Gunneridae</taxon>
        <taxon>Pentapetalae</taxon>
        <taxon>rosids</taxon>
        <taxon>fabids</taxon>
        <taxon>Rosales</taxon>
        <taxon>Rosaceae</taxon>
        <taxon>Rosoideae</taxon>
        <taxon>Rosoideae incertae sedis</taxon>
        <taxon>Rosa</taxon>
    </lineage>
</organism>
<sequence length="92" mass="10226">MKKLEKGLILISETLQVNASHESAVSICIGIATCVAILELRKQPRSEVSSVERFTLRQQFLCSFICVVACLNNCHYSNSINFVPSGNYTKCK</sequence>
<comment type="caution">
    <text evidence="1">The sequence shown here is derived from an EMBL/GenBank/DDBJ whole genome shotgun (WGS) entry which is preliminary data.</text>
</comment>
<evidence type="ECO:0000313" key="2">
    <source>
        <dbReference type="Proteomes" id="UP000238479"/>
    </source>
</evidence>
<evidence type="ECO:0000313" key="1">
    <source>
        <dbReference type="EMBL" id="PRQ36042.1"/>
    </source>
</evidence>
<accession>A0A2P6QPD9</accession>
<dbReference type="Gramene" id="PRQ36042">
    <property type="protein sequence ID" value="PRQ36042"/>
    <property type="gene ID" value="RchiOBHm_Chr4g0387081"/>
</dbReference>
<name>A0A2P6QPD9_ROSCH</name>
<gene>
    <name evidence="1" type="ORF">RchiOBHm_Chr4g0387081</name>
</gene>
<proteinExistence type="predicted"/>
<reference evidence="1 2" key="1">
    <citation type="journal article" date="2018" name="Nat. Genet.">
        <title>The Rosa genome provides new insights in the design of modern roses.</title>
        <authorList>
            <person name="Bendahmane M."/>
        </authorList>
    </citation>
    <scope>NUCLEOTIDE SEQUENCE [LARGE SCALE GENOMIC DNA]</scope>
    <source>
        <strain evidence="2">cv. Old Blush</strain>
    </source>
</reference>
<keyword evidence="2" id="KW-1185">Reference proteome</keyword>
<dbReference type="AlphaFoldDB" id="A0A2P6QPD9"/>